<evidence type="ECO:0000259" key="1">
    <source>
        <dbReference type="Pfam" id="PF13577"/>
    </source>
</evidence>
<evidence type="ECO:0000313" key="3">
    <source>
        <dbReference type="Proteomes" id="UP001596074"/>
    </source>
</evidence>
<dbReference type="Gene3D" id="3.10.450.50">
    <property type="match status" value="1"/>
</dbReference>
<keyword evidence="3" id="KW-1185">Reference proteome</keyword>
<feature type="domain" description="SnoaL-like" evidence="1">
    <location>
        <begin position="7"/>
        <end position="129"/>
    </location>
</feature>
<proteinExistence type="predicted"/>
<gene>
    <name evidence="2" type="ORF">ACFPZN_35570</name>
</gene>
<dbReference type="InterPro" id="IPR011944">
    <property type="entry name" value="Steroid_delta5-4_isomerase"/>
</dbReference>
<comment type="caution">
    <text evidence="2">The sequence shown here is derived from an EMBL/GenBank/DDBJ whole genome shotgun (WGS) entry which is preliminary data.</text>
</comment>
<protein>
    <submittedName>
        <fullName evidence="2">Nuclear transport factor 2 family protein</fullName>
    </submittedName>
</protein>
<dbReference type="SUPFAM" id="SSF54427">
    <property type="entry name" value="NTF2-like"/>
    <property type="match status" value="1"/>
</dbReference>
<dbReference type="NCBIfam" id="TIGR02246">
    <property type="entry name" value="SgcJ/EcaC family oxidoreductase"/>
    <property type="match status" value="1"/>
</dbReference>
<dbReference type="InterPro" id="IPR037401">
    <property type="entry name" value="SnoaL-like"/>
</dbReference>
<organism evidence="2 3">
    <name type="scientific">Actinomadura rugatobispora</name>
    <dbReference type="NCBI Taxonomy" id="1994"/>
    <lineage>
        <taxon>Bacteria</taxon>
        <taxon>Bacillati</taxon>
        <taxon>Actinomycetota</taxon>
        <taxon>Actinomycetes</taxon>
        <taxon>Streptosporangiales</taxon>
        <taxon>Thermomonosporaceae</taxon>
        <taxon>Actinomadura</taxon>
    </lineage>
</organism>
<dbReference type="CDD" id="cd00531">
    <property type="entry name" value="NTF2_like"/>
    <property type="match status" value="1"/>
</dbReference>
<dbReference type="InterPro" id="IPR032710">
    <property type="entry name" value="NTF2-like_dom_sf"/>
</dbReference>
<dbReference type="EMBL" id="JBHSON010000061">
    <property type="protein sequence ID" value="MFC5750967.1"/>
    <property type="molecule type" value="Genomic_DNA"/>
</dbReference>
<dbReference type="Pfam" id="PF13577">
    <property type="entry name" value="SnoaL_4"/>
    <property type="match status" value="1"/>
</dbReference>
<evidence type="ECO:0000313" key="2">
    <source>
        <dbReference type="EMBL" id="MFC5750967.1"/>
    </source>
</evidence>
<name>A0ABW1A7K3_9ACTN</name>
<reference evidence="3" key="1">
    <citation type="journal article" date="2019" name="Int. J. Syst. Evol. Microbiol.">
        <title>The Global Catalogue of Microorganisms (GCM) 10K type strain sequencing project: providing services to taxonomists for standard genome sequencing and annotation.</title>
        <authorList>
            <consortium name="The Broad Institute Genomics Platform"/>
            <consortium name="The Broad Institute Genome Sequencing Center for Infectious Disease"/>
            <person name="Wu L."/>
            <person name="Ma J."/>
        </authorList>
    </citation>
    <scope>NUCLEOTIDE SEQUENCE [LARGE SCALE GENOMIC DNA]</scope>
    <source>
        <strain evidence="3">KCTC 42087</strain>
    </source>
</reference>
<sequence length="156" mass="17928">MTDELTELLHRARIQDTIHTYSKAIDRRDLDLLDEVFTDDAVFDYGNGARHSGRDALRALVDAATGRYVATNHHCSTTIFERLDGDEAETLTYVYAFHETPAGEHMHLWGCYEDVLKRTERGWRIAERRVRVAGCKTTPADELPERFERYARTPVG</sequence>
<dbReference type="RefSeq" id="WP_378286824.1">
    <property type="nucleotide sequence ID" value="NZ_JBHSON010000061.1"/>
</dbReference>
<dbReference type="Proteomes" id="UP001596074">
    <property type="component" value="Unassembled WGS sequence"/>
</dbReference>
<accession>A0ABW1A7K3</accession>